<proteinExistence type="predicted"/>
<sequence>MEEGALDGEMGSGTGDGEHGMGEGARVGVGAQDREGRRTRCGRWGKDPAGLQPKSALAAQEEPDHPQGPARFPSLGCQDLLETPTGLVEAPQAGAIPG</sequence>
<evidence type="ECO:0000313" key="2">
    <source>
        <dbReference type="EMBL" id="CAI9170359.1"/>
    </source>
</evidence>
<accession>A0ABN8Z995</accession>
<name>A0ABN8Z995_RANTA</name>
<feature type="region of interest" description="Disordered" evidence="1">
    <location>
        <begin position="1"/>
        <end position="79"/>
    </location>
</feature>
<evidence type="ECO:0000313" key="3">
    <source>
        <dbReference type="Proteomes" id="UP001176941"/>
    </source>
</evidence>
<keyword evidence="3" id="KW-1185">Reference proteome</keyword>
<reference evidence="2" key="1">
    <citation type="submission" date="2023-04" db="EMBL/GenBank/DDBJ databases">
        <authorList>
            <consortium name="ELIXIR-Norway"/>
        </authorList>
    </citation>
    <scope>NUCLEOTIDE SEQUENCE [LARGE SCALE GENOMIC DNA]</scope>
</reference>
<organism evidence="2 3">
    <name type="scientific">Rangifer tarandus platyrhynchus</name>
    <name type="common">Svalbard reindeer</name>
    <dbReference type="NCBI Taxonomy" id="3082113"/>
    <lineage>
        <taxon>Eukaryota</taxon>
        <taxon>Metazoa</taxon>
        <taxon>Chordata</taxon>
        <taxon>Craniata</taxon>
        <taxon>Vertebrata</taxon>
        <taxon>Euteleostomi</taxon>
        <taxon>Mammalia</taxon>
        <taxon>Eutheria</taxon>
        <taxon>Laurasiatheria</taxon>
        <taxon>Artiodactyla</taxon>
        <taxon>Ruminantia</taxon>
        <taxon>Pecora</taxon>
        <taxon>Cervidae</taxon>
        <taxon>Odocoileinae</taxon>
        <taxon>Rangifer</taxon>
    </lineage>
</organism>
<gene>
    <name evidence="2" type="ORF">MRATA1EN1_LOCUS19321</name>
</gene>
<protein>
    <submittedName>
        <fullName evidence="2">Uncharacterized protein</fullName>
    </submittedName>
</protein>
<dbReference type="EMBL" id="OX459939">
    <property type="protein sequence ID" value="CAI9170359.1"/>
    <property type="molecule type" value="Genomic_DNA"/>
</dbReference>
<evidence type="ECO:0000256" key="1">
    <source>
        <dbReference type="SAM" id="MobiDB-lite"/>
    </source>
</evidence>
<dbReference type="Proteomes" id="UP001176941">
    <property type="component" value="Chromosome 3"/>
</dbReference>